<dbReference type="GO" id="GO:0005543">
    <property type="term" value="F:phospholipid binding"/>
    <property type="evidence" value="ECO:0007669"/>
    <property type="project" value="TreeGrafter"/>
</dbReference>
<evidence type="ECO:0000256" key="3">
    <source>
        <dbReference type="ARBA" id="ARBA00020902"/>
    </source>
</evidence>
<reference evidence="13 14" key="1">
    <citation type="submission" date="2018-12" db="EMBL/GenBank/DDBJ databases">
        <authorList>
            <person name="Toschakov S.V."/>
        </authorList>
    </citation>
    <scope>NUCLEOTIDE SEQUENCE [LARGE SCALE GENOMIC DNA]</scope>
    <source>
        <strain evidence="13 14">GM2012</strain>
    </source>
</reference>
<evidence type="ECO:0000256" key="5">
    <source>
        <dbReference type="ARBA" id="ARBA00022556"/>
    </source>
</evidence>
<reference evidence="13 14" key="2">
    <citation type="submission" date="2019-01" db="EMBL/GenBank/DDBJ databases">
        <title>Tautonia sociabilis, a novel thermotolerant planctomycete of Isosphaeraceae family, isolated from a 4000 m deep subterranean habitat.</title>
        <authorList>
            <person name="Kovaleva O.L."/>
            <person name="Elcheninov A.G."/>
            <person name="Van Heerden E."/>
            <person name="Toshchakov S.V."/>
            <person name="Novikov A."/>
            <person name="Bonch-Osmolovskaya E.A."/>
            <person name="Kublanov I.V."/>
        </authorList>
    </citation>
    <scope>NUCLEOTIDE SEQUENCE [LARGE SCALE GENOMIC DNA]</scope>
    <source>
        <strain evidence="13 14">GM2012</strain>
    </source>
</reference>
<dbReference type="SUPFAM" id="SSF53756">
    <property type="entry name" value="UDP-Glycosyltransferase/glycogen phosphorylase"/>
    <property type="match status" value="1"/>
</dbReference>
<evidence type="ECO:0000256" key="12">
    <source>
        <dbReference type="SAM" id="Phobius"/>
    </source>
</evidence>
<keyword evidence="7 13" id="KW-0808">Transferase</keyword>
<evidence type="ECO:0000256" key="8">
    <source>
        <dbReference type="ARBA" id="ARBA00023098"/>
    </source>
</evidence>
<keyword evidence="12" id="KW-0472">Membrane</keyword>
<dbReference type="GO" id="GO:0009245">
    <property type="term" value="P:lipid A biosynthetic process"/>
    <property type="evidence" value="ECO:0007669"/>
    <property type="project" value="UniProtKB-UniRule"/>
</dbReference>
<dbReference type="Proteomes" id="UP000280296">
    <property type="component" value="Unassembled WGS sequence"/>
</dbReference>
<keyword evidence="12" id="KW-1133">Transmembrane helix</keyword>
<proteinExistence type="predicted"/>
<evidence type="ECO:0000256" key="9">
    <source>
        <dbReference type="ARBA" id="ARBA00048975"/>
    </source>
</evidence>
<dbReference type="PANTHER" id="PTHR30372:SF4">
    <property type="entry name" value="LIPID-A-DISACCHARIDE SYNTHASE, MITOCHONDRIAL-RELATED"/>
    <property type="match status" value="1"/>
</dbReference>
<dbReference type="InterPro" id="IPR003835">
    <property type="entry name" value="Glyco_trans_19"/>
</dbReference>
<dbReference type="AlphaFoldDB" id="A0A432MQC8"/>
<dbReference type="NCBIfam" id="TIGR00215">
    <property type="entry name" value="lpxB"/>
    <property type="match status" value="1"/>
</dbReference>
<evidence type="ECO:0000256" key="1">
    <source>
        <dbReference type="ARBA" id="ARBA00002056"/>
    </source>
</evidence>
<comment type="catalytic activity">
    <reaction evidence="9">
        <text>a lipid X + a UDP-2-N,3-O-bis[(3R)-3-hydroxyacyl]-alpha-D-glucosamine = a lipid A disaccharide + UDP + H(+)</text>
        <dbReference type="Rhea" id="RHEA:67828"/>
        <dbReference type="ChEBI" id="CHEBI:15378"/>
        <dbReference type="ChEBI" id="CHEBI:58223"/>
        <dbReference type="ChEBI" id="CHEBI:137748"/>
        <dbReference type="ChEBI" id="CHEBI:176338"/>
        <dbReference type="ChEBI" id="CHEBI:176343"/>
        <dbReference type="EC" id="2.4.1.182"/>
    </reaction>
</comment>
<keyword evidence="4" id="KW-0444">Lipid biosynthesis</keyword>
<comment type="caution">
    <text evidence="13">The sequence shown here is derived from an EMBL/GenBank/DDBJ whole genome shotgun (WGS) entry which is preliminary data.</text>
</comment>
<feature type="region of interest" description="Disordered" evidence="11">
    <location>
        <begin position="386"/>
        <end position="406"/>
    </location>
</feature>
<evidence type="ECO:0000256" key="2">
    <source>
        <dbReference type="ARBA" id="ARBA00012687"/>
    </source>
</evidence>
<evidence type="ECO:0000313" key="13">
    <source>
        <dbReference type="EMBL" id="RUL89266.1"/>
    </source>
</evidence>
<feature type="transmembrane region" description="Helical" evidence="12">
    <location>
        <begin position="47"/>
        <end position="74"/>
    </location>
</feature>
<dbReference type="EC" id="2.4.1.182" evidence="2 10"/>
<dbReference type="Pfam" id="PF02684">
    <property type="entry name" value="LpxB"/>
    <property type="match status" value="1"/>
</dbReference>
<accession>A0A432MQC8</accession>
<gene>
    <name evidence="13" type="primary">lpxB</name>
    <name evidence="13" type="ORF">TsocGM_02275</name>
</gene>
<feature type="compositionally biased region" description="Basic and acidic residues" evidence="11">
    <location>
        <begin position="396"/>
        <end position="406"/>
    </location>
</feature>
<protein>
    <recommendedName>
        <fullName evidence="3 10">Lipid-A-disaccharide synthase</fullName>
        <ecNumber evidence="2 10">2.4.1.182</ecNumber>
    </recommendedName>
</protein>
<evidence type="ECO:0000313" key="14">
    <source>
        <dbReference type="Proteomes" id="UP000280296"/>
    </source>
</evidence>
<keyword evidence="8" id="KW-0443">Lipid metabolism</keyword>
<keyword evidence="5" id="KW-0441">Lipid A biosynthesis</keyword>
<name>A0A432MQC8_9BACT</name>
<evidence type="ECO:0000256" key="11">
    <source>
        <dbReference type="SAM" id="MobiDB-lite"/>
    </source>
</evidence>
<dbReference type="GO" id="GO:0008915">
    <property type="term" value="F:lipid-A-disaccharide synthase activity"/>
    <property type="evidence" value="ECO:0007669"/>
    <property type="project" value="UniProtKB-UniRule"/>
</dbReference>
<sequence length="406" mass="44986">MRIFISCGEPSGDLHAANLVRALRRRLPGAEFVGFGGPKMEAAGATLLYPLVNLAVMWLVQVILNLHVFVRLLLRAGRYFREERPDAVVLIDNPGFNWGVAKRAKAAGIPVIYFVPPQLWAWMSWRVAKMRRYVDHVLCTLPFEEPWYRARGVEGARYIGHPYFDEVAGRSLDESFLQEQRARAGRVVALLPGSRTQEVERNFPMMLRAAALVAKERPDARFLVACLHDRHRDLCASLLAADPEAAGLPIELCSGRTPEIIRLAEACWAVSGSVSLELMAEALPTVVVYKMGAAHLWLARKIVQVRYMCLVNLLADAELMPEFATSGDVSAEMARYALSWLADEADRRRVSDSLAALRDRVAIPGAIDRAADRIAEIVSAGRVVPRGPHAPIGPRPARDESIDAAR</sequence>
<evidence type="ECO:0000256" key="7">
    <source>
        <dbReference type="ARBA" id="ARBA00022679"/>
    </source>
</evidence>
<keyword evidence="14" id="KW-1185">Reference proteome</keyword>
<evidence type="ECO:0000256" key="10">
    <source>
        <dbReference type="NCBIfam" id="TIGR00215"/>
    </source>
</evidence>
<evidence type="ECO:0000256" key="4">
    <source>
        <dbReference type="ARBA" id="ARBA00022516"/>
    </source>
</evidence>
<dbReference type="PANTHER" id="PTHR30372">
    <property type="entry name" value="LIPID-A-DISACCHARIDE SYNTHASE"/>
    <property type="match status" value="1"/>
</dbReference>
<keyword evidence="6 13" id="KW-0328">Glycosyltransferase</keyword>
<evidence type="ECO:0000256" key="6">
    <source>
        <dbReference type="ARBA" id="ARBA00022676"/>
    </source>
</evidence>
<dbReference type="OrthoDB" id="9801642at2"/>
<comment type="function">
    <text evidence="1">Condensation of UDP-2,3-diacylglucosamine and 2,3-diacylglucosamine-1-phosphate to form lipid A disaccharide, a precursor of lipid A, a phosphorylated glycolipid that anchors the lipopolysaccharide to the outer membrane of the cell.</text>
</comment>
<keyword evidence="12" id="KW-0812">Transmembrane</keyword>
<dbReference type="EMBL" id="RYZH01000003">
    <property type="protein sequence ID" value="RUL89266.1"/>
    <property type="molecule type" value="Genomic_DNA"/>
</dbReference>
<organism evidence="13 14">
    <name type="scientific">Tautonia sociabilis</name>
    <dbReference type="NCBI Taxonomy" id="2080755"/>
    <lineage>
        <taxon>Bacteria</taxon>
        <taxon>Pseudomonadati</taxon>
        <taxon>Planctomycetota</taxon>
        <taxon>Planctomycetia</taxon>
        <taxon>Isosphaerales</taxon>
        <taxon>Isosphaeraceae</taxon>
        <taxon>Tautonia</taxon>
    </lineage>
</organism>
<dbReference type="RefSeq" id="WP_126723702.1">
    <property type="nucleotide sequence ID" value="NZ_RYZH01000003.1"/>
</dbReference>
<dbReference type="GO" id="GO:0016020">
    <property type="term" value="C:membrane"/>
    <property type="evidence" value="ECO:0007669"/>
    <property type="project" value="GOC"/>
</dbReference>